<comment type="caution">
    <text evidence="6">The sequence shown here is derived from an EMBL/GenBank/DDBJ whole genome shotgun (WGS) entry which is preliminary data.</text>
</comment>
<evidence type="ECO:0000259" key="5">
    <source>
        <dbReference type="Pfam" id="PF13458"/>
    </source>
</evidence>
<name>A0A7W6RDN8_9PROT</name>
<dbReference type="PANTHER" id="PTHR30483:SF6">
    <property type="entry name" value="PERIPLASMIC BINDING PROTEIN OF ABC TRANSPORTER FOR NATURAL AMINO ACIDS"/>
    <property type="match status" value="1"/>
</dbReference>
<dbReference type="Pfam" id="PF13458">
    <property type="entry name" value="Peripla_BP_6"/>
    <property type="match status" value="1"/>
</dbReference>
<accession>A0A7W6RDN8</accession>
<keyword evidence="2" id="KW-0732">Signal</keyword>
<keyword evidence="7" id="KW-1185">Reference proteome</keyword>
<organism evidence="6 7">
    <name type="scientific">Roseospira visakhapatnamensis</name>
    <dbReference type="NCBI Taxonomy" id="390880"/>
    <lineage>
        <taxon>Bacteria</taxon>
        <taxon>Pseudomonadati</taxon>
        <taxon>Pseudomonadota</taxon>
        <taxon>Alphaproteobacteria</taxon>
        <taxon>Rhodospirillales</taxon>
        <taxon>Rhodospirillaceae</taxon>
        <taxon>Roseospira</taxon>
    </lineage>
</organism>
<dbReference type="PANTHER" id="PTHR30483">
    <property type="entry name" value="LEUCINE-SPECIFIC-BINDING PROTEIN"/>
    <property type="match status" value="1"/>
</dbReference>
<sequence length="433" mass="44097">MSPRPMSSRASQRVKSPGALAVLVGLAGLLLAACAPAGSPMPSRGTLDPPAPRLQPAPQAQRAPLSPDPNMPLSGGLTPYGQTGYGSIGGRGDMVRVGLLVPLSGPAAPVGQGILNAAQMAAFDVADERFVLQPYDTRGTPAGAAAAARAALGQGARVLLGPVFSGGTRAAAPVAASAGVNLVAFTTDPAVAGGNVFVMGFLVREQVARMVQFAMGEGRTRFGALAPDETYGRVATQALRQQVAARGVALVDSRVYAADAADVRGPAQALRGAEAILIPDTGDGLRAAVNALAYVDIDADRVRYMGTMLWDDPRLWRESALAGGVFPAPPRNTVQGFAAKYQDAFGTAPPDLASLGYDAVALAAVLARVPGGPRFDRAMLTDAAGFSGVAGIFRFRPDGTVERGLSVMEIQADGNVLEVAPAPIGFTGGSAGF</sequence>
<dbReference type="PROSITE" id="PS51257">
    <property type="entry name" value="PROKAR_LIPOPROTEIN"/>
    <property type="match status" value="1"/>
</dbReference>
<dbReference type="CDD" id="cd06339">
    <property type="entry name" value="PBP1_YraM_LppC_lipoprotein-like"/>
    <property type="match status" value="1"/>
</dbReference>
<dbReference type="Proteomes" id="UP000554286">
    <property type="component" value="Unassembled WGS sequence"/>
</dbReference>
<feature type="region of interest" description="Disordered" evidence="4">
    <location>
        <begin position="38"/>
        <end position="78"/>
    </location>
</feature>
<evidence type="ECO:0000256" key="3">
    <source>
        <dbReference type="ARBA" id="ARBA00022970"/>
    </source>
</evidence>
<comment type="similarity">
    <text evidence="1">Belongs to the leucine-binding protein family.</text>
</comment>
<keyword evidence="3" id="KW-0029">Amino-acid transport</keyword>
<keyword evidence="3" id="KW-0813">Transport</keyword>
<proteinExistence type="inferred from homology"/>
<evidence type="ECO:0000256" key="1">
    <source>
        <dbReference type="ARBA" id="ARBA00010062"/>
    </source>
</evidence>
<dbReference type="InterPro" id="IPR028082">
    <property type="entry name" value="Peripla_BP_I"/>
</dbReference>
<dbReference type="Gene3D" id="3.40.50.2300">
    <property type="match status" value="2"/>
</dbReference>
<evidence type="ECO:0000313" key="7">
    <source>
        <dbReference type="Proteomes" id="UP000554286"/>
    </source>
</evidence>
<gene>
    <name evidence="6" type="ORF">GGD89_002283</name>
</gene>
<dbReference type="SUPFAM" id="SSF53822">
    <property type="entry name" value="Periplasmic binding protein-like I"/>
    <property type="match status" value="1"/>
</dbReference>
<protein>
    <submittedName>
        <fullName evidence="6">ABC-type branched-subunit amino acid transport system substrate-binding protein</fullName>
    </submittedName>
</protein>
<evidence type="ECO:0000313" key="6">
    <source>
        <dbReference type="EMBL" id="MBB4266651.1"/>
    </source>
</evidence>
<feature type="compositionally biased region" description="Low complexity" evidence="4">
    <location>
        <begin position="56"/>
        <end position="65"/>
    </location>
</feature>
<dbReference type="InterPro" id="IPR051010">
    <property type="entry name" value="BCAA_transport"/>
</dbReference>
<dbReference type="AlphaFoldDB" id="A0A7W6RDN8"/>
<dbReference type="InterPro" id="IPR028081">
    <property type="entry name" value="Leu-bd"/>
</dbReference>
<feature type="domain" description="Leucine-binding protein" evidence="5">
    <location>
        <begin position="95"/>
        <end position="414"/>
    </location>
</feature>
<evidence type="ECO:0000256" key="2">
    <source>
        <dbReference type="ARBA" id="ARBA00022729"/>
    </source>
</evidence>
<evidence type="ECO:0000256" key="4">
    <source>
        <dbReference type="SAM" id="MobiDB-lite"/>
    </source>
</evidence>
<dbReference type="EMBL" id="JACIGK010000015">
    <property type="protein sequence ID" value="MBB4266651.1"/>
    <property type="molecule type" value="Genomic_DNA"/>
</dbReference>
<reference evidence="6 7" key="1">
    <citation type="submission" date="2020-08" db="EMBL/GenBank/DDBJ databases">
        <title>Genome sequencing of Purple Non-Sulfur Bacteria from various extreme environments.</title>
        <authorList>
            <person name="Mayer M."/>
        </authorList>
    </citation>
    <scope>NUCLEOTIDE SEQUENCE [LARGE SCALE GENOMIC DNA]</scope>
    <source>
        <strain evidence="6 7">JA131</strain>
    </source>
</reference>
<dbReference type="GO" id="GO:0006865">
    <property type="term" value="P:amino acid transport"/>
    <property type="evidence" value="ECO:0007669"/>
    <property type="project" value="UniProtKB-KW"/>
</dbReference>
<dbReference type="RefSeq" id="WP_184045287.1">
    <property type="nucleotide sequence ID" value="NZ_JACIGK010000015.1"/>
</dbReference>